<dbReference type="EMBL" id="WVRA01000002">
    <property type="protein sequence ID" value="NOE17977.1"/>
    <property type="molecule type" value="Genomic_DNA"/>
</dbReference>
<organism evidence="2 3">
    <name type="scientific">Ruegeria atlantica</name>
    <dbReference type="NCBI Taxonomy" id="81569"/>
    <lineage>
        <taxon>Bacteria</taxon>
        <taxon>Pseudomonadati</taxon>
        <taxon>Pseudomonadota</taxon>
        <taxon>Alphaproteobacteria</taxon>
        <taxon>Rhodobacterales</taxon>
        <taxon>Roseobacteraceae</taxon>
        <taxon>Ruegeria</taxon>
    </lineage>
</organism>
<dbReference type="Gene3D" id="1.10.287.110">
    <property type="entry name" value="DnaJ domain"/>
    <property type="match status" value="1"/>
</dbReference>
<dbReference type="InterPro" id="IPR036869">
    <property type="entry name" value="J_dom_sf"/>
</dbReference>
<name>A0AA90Z1D9_9RHOB</name>
<sequence>MEPVDKVRARADALADLGLSPCAGSQAIRDAWRQIAFHSHPDHTDGDSSGFSRAKAAYDFLRKEGLVTKGGASSGPPQPRRPRLKKRIIELPLEDIAACKAMLNPDQRLPQMHDEADVQDRSDACVSDHVPDAVGCYGRHLTYFVTTPVYHGANRVALPTTVLTNARHTEAEILSFQSKDTGAGEVIIPDTIRERKFPGAKSVRIRFDADQDIRDQFWLAG</sequence>
<dbReference type="AlphaFoldDB" id="A0AA90Z1D9"/>
<protein>
    <submittedName>
        <fullName evidence="2">J domain-containing protein</fullName>
    </submittedName>
</protein>
<gene>
    <name evidence="2" type="ORF">GS634_07545</name>
</gene>
<dbReference type="RefSeq" id="WP_171329317.1">
    <property type="nucleotide sequence ID" value="NZ_WVRA01000002.1"/>
</dbReference>
<accession>A0AA90Z1D9</accession>
<feature type="domain" description="J" evidence="1">
    <location>
        <begin position="12"/>
        <end position="66"/>
    </location>
</feature>
<dbReference type="SUPFAM" id="SSF46565">
    <property type="entry name" value="Chaperone J-domain"/>
    <property type="match status" value="1"/>
</dbReference>
<evidence type="ECO:0000313" key="3">
    <source>
        <dbReference type="Proteomes" id="UP000597886"/>
    </source>
</evidence>
<proteinExistence type="predicted"/>
<evidence type="ECO:0000259" key="1">
    <source>
        <dbReference type="PROSITE" id="PS50076"/>
    </source>
</evidence>
<dbReference type="Proteomes" id="UP000597886">
    <property type="component" value="Unassembled WGS sequence"/>
</dbReference>
<dbReference type="PROSITE" id="PS50076">
    <property type="entry name" value="DNAJ_2"/>
    <property type="match status" value="1"/>
</dbReference>
<comment type="caution">
    <text evidence="2">The sequence shown here is derived from an EMBL/GenBank/DDBJ whole genome shotgun (WGS) entry which is preliminary data.</text>
</comment>
<evidence type="ECO:0000313" key="2">
    <source>
        <dbReference type="EMBL" id="NOE17977.1"/>
    </source>
</evidence>
<dbReference type="InterPro" id="IPR001623">
    <property type="entry name" value="DnaJ_domain"/>
</dbReference>
<reference evidence="2" key="1">
    <citation type="submission" date="2019-12" db="EMBL/GenBank/DDBJ databases">
        <title>Ruegeria JWLKs population differentiation of coral mucus and skeleton niches.</title>
        <authorList>
            <person name="Luo D."/>
        </authorList>
    </citation>
    <scope>NUCLEOTIDE SEQUENCE</scope>
    <source>
        <strain evidence="2">HKCCD6181</strain>
    </source>
</reference>